<dbReference type="CDD" id="cd08830">
    <property type="entry name" value="ArfGap_ArfGap1"/>
    <property type="match status" value="1"/>
</dbReference>
<evidence type="ECO:0000313" key="8">
    <source>
        <dbReference type="EMBL" id="CAE2270219.1"/>
    </source>
</evidence>
<dbReference type="SUPFAM" id="SSF57863">
    <property type="entry name" value="ArfGap/RecO-like zinc finger"/>
    <property type="match status" value="1"/>
</dbReference>
<dbReference type="GO" id="GO:0005096">
    <property type="term" value="F:GTPase activator activity"/>
    <property type="evidence" value="ECO:0007669"/>
    <property type="project" value="UniProtKB-KW"/>
</dbReference>
<dbReference type="InterPro" id="IPR038508">
    <property type="entry name" value="ArfGAP_dom_sf"/>
</dbReference>
<dbReference type="EMBL" id="HBKQ01045780">
    <property type="protein sequence ID" value="CAE2270219.1"/>
    <property type="molecule type" value="Transcribed_RNA"/>
</dbReference>
<feature type="domain" description="Arf-GAP" evidence="7">
    <location>
        <begin position="1"/>
        <end position="122"/>
    </location>
</feature>
<dbReference type="SMART" id="SM00105">
    <property type="entry name" value="ArfGap"/>
    <property type="match status" value="1"/>
</dbReference>
<gene>
    <name evidence="8" type="ORF">OAUR00152_LOCUS31545</name>
</gene>
<evidence type="ECO:0000256" key="5">
    <source>
        <dbReference type="PROSITE-ProRule" id="PRU00288"/>
    </source>
</evidence>
<evidence type="ECO:0000256" key="6">
    <source>
        <dbReference type="SAM" id="MobiDB-lite"/>
    </source>
</evidence>
<feature type="compositionally biased region" description="Polar residues" evidence="6">
    <location>
        <begin position="312"/>
        <end position="321"/>
    </location>
</feature>
<organism evidence="8">
    <name type="scientific">Odontella aurita</name>
    <dbReference type="NCBI Taxonomy" id="265563"/>
    <lineage>
        <taxon>Eukaryota</taxon>
        <taxon>Sar</taxon>
        <taxon>Stramenopiles</taxon>
        <taxon>Ochrophyta</taxon>
        <taxon>Bacillariophyta</taxon>
        <taxon>Mediophyceae</taxon>
        <taxon>Biddulphiophycidae</taxon>
        <taxon>Eupodiscales</taxon>
        <taxon>Odontellaceae</taxon>
        <taxon>Odontella</taxon>
    </lineage>
</organism>
<dbReference type="GO" id="GO:0032012">
    <property type="term" value="P:regulation of ARF protein signal transduction"/>
    <property type="evidence" value="ECO:0007669"/>
    <property type="project" value="TreeGrafter"/>
</dbReference>
<dbReference type="GO" id="GO:0030100">
    <property type="term" value="P:regulation of endocytosis"/>
    <property type="evidence" value="ECO:0007669"/>
    <property type="project" value="TreeGrafter"/>
</dbReference>
<evidence type="ECO:0000259" key="7">
    <source>
        <dbReference type="PROSITE" id="PS50115"/>
    </source>
</evidence>
<feature type="region of interest" description="Disordered" evidence="6">
    <location>
        <begin position="338"/>
        <end position="374"/>
    </location>
</feature>
<keyword evidence="3 5" id="KW-0863">Zinc-finger</keyword>
<dbReference type="GO" id="GO:0000139">
    <property type="term" value="C:Golgi membrane"/>
    <property type="evidence" value="ECO:0007669"/>
    <property type="project" value="TreeGrafter"/>
</dbReference>
<dbReference type="InterPro" id="IPR001164">
    <property type="entry name" value="ArfGAP_dom"/>
</dbReference>
<dbReference type="InterPro" id="IPR037278">
    <property type="entry name" value="ARFGAP/RecO"/>
</dbReference>
<proteinExistence type="predicted"/>
<feature type="compositionally biased region" description="Low complexity" evidence="6">
    <location>
        <begin position="427"/>
        <end position="446"/>
    </location>
</feature>
<evidence type="ECO:0000256" key="3">
    <source>
        <dbReference type="ARBA" id="ARBA00022771"/>
    </source>
</evidence>
<evidence type="ECO:0000256" key="1">
    <source>
        <dbReference type="ARBA" id="ARBA00022468"/>
    </source>
</evidence>
<dbReference type="PANTHER" id="PTHR46395">
    <property type="entry name" value="ADP-RIBOSYLATION FACTOR GTPASE-ACTIVATING PROTEIN 1"/>
    <property type="match status" value="1"/>
</dbReference>
<feature type="compositionally biased region" description="Gly residues" evidence="6">
    <location>
        <begin position="416"/>
        <end position="426"/>
    </location>
</feature>
<reference evidence="8" key="1">
    <citation type="submission" date="2021-01" db="EMBL/GenBank/DDBJ databases">
        <authorList>
            <person name="Corre E."/>
            <person name="Pelletier E."/>
            <person name="Niang G."/>
            <person name="Scheremetjew M."/>
            <person name="Finn R."/>
            <person name="Kale V."/>
            <person name="Holt S."/>
            <person name="Cochrane G."/>
            <person name="Meng A."/>
            <person name="Brown T."/>
            <person name="Cohen L."/>
        </authorList>
    </citation>
    <scope>NUCLEOTIDE SEQUENCE</scope>
    <source>
        <strain evidence="8">Isolate 1302-5</strain>
    </source>
</reference>
<feature type="region of interest" description="Disordered" evidence="6">
    <location>
        <begin position="301"/>
        <end position="326"/>
    </location>
</feature>
<dbReference type="Gene3D" id="1.10.220.150">
    <property type="entry name" value="Arf GTPase activating protein"/>
    <property type="match status" value="1"/>
</dbReference>
<feature type="region of interest" description="Disordered" evidence="6">
    <location>
        <begin position="403"/>
        <end position="471"/>
    </location>
</feature>
<dbReference type="PROSITE" id="PS50115">
    <property type="entry name" value="ARFGAP"/>
    <property type="match status" value="1"/>
</dbReference>
<feature type="compositionally biased region" description="Low complexity" evidence="6">
    <location>
        <begin position="344"/>
        <end position="355"/>
    </location>
</feature>
<sequence>MVQMTPADQKVVKVIPGNSQCAECGMKNPQWASVSFGTVFCLECSGVHRSLGVHISFVRSIAMDSWTPQQLALMKAGGNQKCKTYLSSKGVSPSTPIKEKYESPAAQLYKEVLKARVEGRPEPTEIPKPAARKPARAPSSGGMSGGGVASKGSNDPNGMERLAGETEAQYVARQTRLRNEAKARMAAKFGGGGGMGGMVSGGGSRMGGVGSDPNYRPGGGYGGGGVDVNAVTGSLVSGFGAAFSTLGAVASTAASQASAVYHDENTHRSVANLTSSVTSTGTGLWGSLTSSVSQVATTLTQPDANDGLSDLQRMSSSQKTGKYSGFGSGSAQAGGFGAGGGGSMSHASSASSMGVSSGGGAVTPTPGEDPNGLAKLMGETDEQYVARQTRIREEAKARMAAKFGTGKPNMSSAGSSGYGGGGGGGATAPLSSSSSMSAPNSMNAPSTMTPTNPFMSAPSSGNAPKLSATKLKVSDSEDFFSSFGA</sequence>
<name>A0A7S4JPG9_9STRA</name>
<accession>A0A7S4JPG9</accession>
<evidence type="ECO:0000256" key="2">
    <source>
        <dbReference type="ARBA" id="ARBA00022723"/>
    </source>
</evidence>
<feature type="compositionally biased region" description="Polar residues" evidence="6">
    <location>
        <begin position="447"/>
        <end position="462"/>
    </location>
</feature>
<evidence type="ECO:0000256" key="4">
    <source>
        <dbReference type="ARBA" id="ARBA00022833"/>
    </source>
</evidence>
<dbReference type="GO" id="GO:0008270">
    <property type="term" value="F:zinc ion binding"/>
    <property type="evidence" value="ECO:0007669"/>
    <property type="project" value="UniProtKB-KW"/>
</dbReference>
<dbReference type="AlphaFoldDB" id="A0A7S4JPG9"/>
<dbReference type="Pfam" id="PF01412">
    <property type="entry name" value="ArfGap"/>
    <property type="match status" value="1"/>
</dbReference>
<feature type="region of interest" description="Disordered" evidence="6">
    <location>
        <begin position="119"/>
        <end position="160"/>
    </location>
</feature>
<keyword evidence="1" id="KW-0343">GTPase activation</keyword>
<protein>
    <recommendedName>
        <fullName evidence="7">Arf-GAP domain-containing protein</fullName>
    </recommendedName>
</protein>
<keyword evidence="4" id="KW-0862">Zinc</keyword>
<dbReference type="PRINTS" id="PR00405">
    <property type="entry name" value="REVINTRACTNG"/>
</dbReference>
<keyword evidence="2" id="KW-0479">Metal-binding</keyword>
<dbReference type="PANTHER" id="PTHR46395:SF1">
    <property type="entry name" value="ADP-RIBOSYLATION FACTOR GTPASE-ACTIVATING PROTEIN 1"/>
    <property type="match status" value="1"/>
</dbReference>